<name>A0A7J6LCU9_PERCH</name>
<dbReference type="Proteomes" id="UP000591131">
    <property type="component" value="Unassembled WGS sequence"/>
</dbReference>
<feature type="signal peptide" evidence="2">
    <location>
        <begin position="1"/>
        <end position="18"/>
    </location>
</feature>
<evidence type="ECO:0008006" key="5">
    <source>
        <dbReference type="Google" id="ProtNLM"/>
    </source>
</evidence>
<dbReference type="OrthoDB" id="428397at2759"/>
<feature type="chain" id="PRO_5029801910" description="Protein arginine methyltransferase 10" evidence="2">
    <location>
        <begin position="19"/>
        <end position="228"/>
    </location>
</feature>
<dbReference type="EMBL" id="JAAPAO010000561">
    <property type="protein sequence ID" value="KAF4657077.1"/>
    <property type="molecule type" value="Genomic_DNA"/>
</dbReference>
<reference evidence="3 4" key="1">
    <citation type="submission" date="2020-04" db="EMBL/GenBank/DDBJ databases">
        <title>Perkinsus chesapeaki whole genome sequence.</title>
        <authorList>
            <person name="Bogema D.R."/>
        </authorList>
    </citation>
    <scope>NUCLEOTIDE SEQUENCE [LARGE SCALE GENOMIC DNA]</scope>
    <source>
        <strain evidence="3">ATCC PRA-425</strain>
    </source>
</reference>
<organism evidence="3 4">
    <name type="scientific">Perkinsus chesapeaki</name>
    <name type="common">Clam parasite</name>
    <name type="synonym">Perkinsus andrewsi</name>
    <dbReference type="NCBI Taxonomy" id="330153"/>
    <lineage>
        <taxon>Eukaryota</taxon>
        <taxon>Sar</taxon>
        <taxon>Alveolata</taxon>
        <taxon>Perkinsozoa</taxon>
        <taxon>Perkinsea</taxon>
        <taxon>Perkinsida</taxon>
        <taxon>Perkinsidae</taxon>
        <taxon>Perkinsus</taxon>
    </lineage>
</organism>
<keyword evidence="2" id="KW-0732">Signal</keyword>
<protein>
    <recommendedName>
        <fullName evidence="5">Protein arginine methyltransferase 10</fullName>
    </recommendedName>
</protein>
<sequence length="228" mass="25410">MKPAVVIVMLIIVPEAAGHTWVFKLKGDIKGGLPRLGETTHDHPDEYYARPICPSPLDLSKCRDPLPPYKPLNTSSQRPCRKAGSEGASNTDNRAEVTRGGTLHISWMGNGHTNYQSDGTCVQIKIAPYKADPSFDDFTTLEECHPFYNKTDPADCSSADITIPRHLTPAIYTVYHMWQFKVRYGMQTSAMFAARYDSQDALVDFTICSMSLHSNTTFEMTVTGKLSR</sequence>
<evidence type="ECO:0000313" key="3">
    <source>
        <dbReference type="EMBL" id="KAF4657077.1"/>
    </source>
</evidence>
<evidence type="ECO:0000256" key="1">
    <source>
        <dbReference type="SAM" id="MobiDB-lite"/>
    </source>
</evidence>
<proteinExistence type="predicted"/>
<evidence type="ECO:0000256" key="2">
    <source>
        <dbReference type="SAM" id="SignalP"/>
    </source>
</evidence>
<keyword evidence="4" id="KW-1185">Reference proteome</keyword>
<feature type="region of interest" description="Disordered" evidence="1">
    <location>
        <begin position="68"/>
        <end position="95"/>
    </location>
</feature>
<gene>
    <name evidence="3" type="ORF">FOL47_008617</name>
</gene>
<dbReference type="AlphaFoldDB" id="A0A7J6LCU9"/>
<comment type="caution">
    <text evidence="3">The sequence shown here is derived from an EMBL/GenBank/DDBJ whole genome shotgun (WGS) entry which is preliminary data.</text>
</comment>
<accession>A0A7J6LCU9</accession>
<evidence type="ECO:0000313" key="4">
    <source>
        <dbReference type="Proteomes" id="UP000591131"/>
    </source>
</evidence>